<organism evidence="3 4">
    <name type="scientific">Thiobacter aerophilum</name>
    <dbReference type="NCBI Taxonomy" id="3121275"/>
    <lineage>
        <taxon>Bacteria</taxon>
        <taxon>Pseudomonadati</taxon>
        <taxon>Pseudomonadota</taxon>
        <taxon>Betaproteobacteria</taxon>
        <taxon>Burkholderiales</taxon>
        <taxon>Thiobacteraceae</taxon>
        <taxon>Thiobacter</taxon>
    </lineage>
</organism>
<accession>A0ABV0ECL4</accession>
<dbReference type="Gene3D" id="3.40.50.2000">
    <property type="entry name" value="Glycogen Phosphorylase B"/>
    <property type="match status" value="2"/>
</dbReference>
<reference evidence="3 4" key="1">
    <citation type="submission" date="2024-02" db="EMBL/GenBank/DDBJ databases">
        <title>New thermophilic sulfur-oxidizing bacteria from a hot springs of the Uzon caldera (Kamchatka, Russia).</title>
        <authorList>
            <person name="Dukat A.M."/>
            <person name="Elcheninov A.G."/>
            <person name="Frolov E.N."/>
        </authorList>
    </citation>
    <scope>NUCLEOTIDE SEQUENCE [LARGE SCALE GENOMIC DNA]</scope>
    <source>
        <strain evidence="3 4">AK1</strain>
    </source>
</reference>
<dbReference type="Proteomes" id="UP001482231">
    <property type="component" value="Unassembled WGS sequence"/>
</dbReference>
<evidence type="ECO:0000313" key="3">
    <source>
        <dbReference type="EMBL" id="MEO1766411.1"/>
    </source>
</evidence>
<dbReference type="PANTHER" id="PTHR12526:SF638">
    <property type="entry name" value="SPORE COAT PROTEIN SA"/>
    <property type="match status" value="1"/>
</dbReference>
<dbReference type="SUPFAM" id="SSF53756">
    <property type="entry name" value="UDP-Glycosyltransferase/glycogen phosphorylase"/>
    <property type="match status" value="1"/>
</dbReference>
<dbReference type="RefSeq" id="WP_347307451.1">
    <property type="nucleotide sequence ID" value="NZ_JBAJEX010000002.1"/>
</dbReference>
<feature type="domain" description="Glycosyltransferase subfamily 4-like N-terminal" evidence="2">
    <location>
        <begin position="12"/>
        <end position="162"/>
    </location>
</feature>
<proteinExistence type="predicted"/>
<dbReference type="Pfam" id="PF00534">
    <property type="entry name" value="Glycos_transf_1"/>
    <property type="match status" value="1"/>
</dbReference>
<name>A0ABV0ECL4_9BURK</name>
<dbReference type="Pfam" id="PF13439">
    <property type="entry name" value="Glyco_transf_4"/>
    <property type="match status" value="1"/>
</dbReference>
<keyword evidence="4" id="KW-1185">Reference proteome</keyword>
<dbReference type="EC" id="2.4.-.-" evidence="3"/>
<keyword evidence="3" id="KW-0808">Transferase</keyword>
<dbReference type="EMBL" id="JBAJEX010000002">
    <property type="protein sequence ID" value="MEO1766411.1"/>
    <property type="molecule type" value="Genomic_DNA"/>
</dbReference>
<protein>
    <submittedName>
        <fullName evidence="3">Glycosyltransferase</fullName>
        <ecNumber evidence="3">2.4.-.-</ecNumber>
    </submittedName>
</protein>
<evidence type="ECO:0000259" key="1">
    <source>
        <dbReference type="Pfam" id="PF00534"/>
    </source>
</evidence>
<feature type="domain" description="Glycosyl transferase family 1" evidence="1">
    <location>
        <begin position="171"/>
        <end position="334"/>
    </location>
</feature>
<dbReference type="InterPro" id="IPR001296">
    <property type="entry name" value="Glyco_trans_1"/>
</dbReference>
<keyword evidence="3" id="KW-0328">Glycosyltransferase</keyword>
<dbReference type="InterPro" id="IPR028098">
    <property type="entry name" value="Glyco_trans_4-like_N"/>
</dbReference>
<comment type="caution">
    <text evidence="3">The sequence shown here is derived from an EMBL/GenBank/DDBJ whole genome shotgun (WGS) entry which is preliminary data.</text>
</comment>
<evidence type="ECO:0000259" key="2">
    <source>
        <dbReference type="Pfam" id="PF13439"/>
    </source>
</evidence>
<dbReference type="PANTHER" id="PTHR12526">
    <property type="entry name" value="GLYCOSYLTRANSFERASE"/>
    <property type="match status" value="1"/>
</dbReference>
<evidence type="ECO:0000313" key="4">
    <source>
        <dbReference type="Proteomes" id="UP001482231"/>
    </source>
</evidence>
<dbReference type="GO" id="GO:0016757">
    <property type="term" value="F:glycosyltransferase activity"/>
    <property type="evidence" value="ECO:0007669"/>
    <property type="project" value="UniProtKB-KW"/>
</dbReference>
<sequence>MRVWHTESSLGWGGQENRTLMELEYLHGRGIEVAVVTPPGARLAARAQEKGLPVHSVPMGRGLALDSLLALRRLFARHRPSHINTHSGRDTLLAGLAARSLWKRPHIVRTRHLILPPTHLATYTWLPDRVVTVSQAVADDLAQRGVPRARLRVVPTGVDLKRFDPAQVTPTLRQALGLAPDVLLVGTLAILRNKKGHRDLLAAIPRVLARLPQVHFVIAGDGPQEAKLKAEAANLGLSAHVHFLGLRRDVPEILRALDLFVLPTREEALGTAFLEAQAMGVPVIGTRVGGVPETIREGETGLLVPPHDPERLAAALLELLENPGKRAAFARAARPWVAAHFGIEQMGAGMLAVYEELEKSQ</sequence>
<gene>
    <name evidence="3" type="ORF">V6E02_04210</name>
</gene>